<dbReference type="SMART" id="SM00409">
    <property type="entry name" value="IG"/>
    <property type="match status" value="1"/>
</dbReference>
<dbReference type="RefSeq" id="XP_025050739.1">
    <property type="nucleotide sequence ID" value="XM_025194954.1"/>
</dbReference>
<dbReference type="InterPro" id="IPR013783">
    <property type="entry name" value="Ig-like_fold"/>
</dbReference>
<dbReference type="InterPro" id="IPR013106">
    <property type="entry name" value="Ig_V-set"/>
</dbReference>
<evidence type="ECO:0000256" key="2">
    <source>
        <dbReference type="SAM" id="Phobius"/>
    </source>
</evidence>
<protein>
    <submittedName>
        <fullName evidence="5">Uncharacterized protein LOC102378584</fullName>
    </submittedName>
</protein>
<evidence type="ECO:0000259" key="3">
    <source>
        <dbReference type="PROSITE" id="PS50835"/>
    </source>
</evidence>
<keyword evidence="4" id="KW-1185">Reference proteome</keyword>
<dbReference type="KEGG" id="asn:102378584"/>
<dbReference type="Proteomes" id="UP000189705">
    <property type="component" value="Unplaced"/>
</dbReference>
<evidence type="ECO:0000256" key="1">
    <source>
        <dbReference type="SAM" id="MobiDB-lite"/>
    </source>
</evidence>
<dbReference type="GeneID" id="102378584"/>
<keyword evidence="2" id="KW-1133">Transmembrane helix</keyword>
<dbReference type="InterPro" id="IPR003599">
    <property type="entry name" value="Ig_sub"/>
</dbReference>
<dbReference type="Gene3D" id="2.60.40.10">
    <property type="entry name" value="Immunoglobulins"/>
    <property type="match status" value="1"/>
</dbReference>
<keyword evidence="2" id="KW-0812">Transmembrane</keyword>
<evidence type="ECO:0000313" key="5">
    <source>
        <dbReference type="RefSeq" id="XP_025050739.1"/>
    </source>
</evidence>
<dbReference type="InParanoid" id="A0A3Q0FTS9"/>
<name>A0A3Q0FTS9_ALLSI</name>
<dbReference type="AlphaFoldDB" id="A0A3Q0FTS9"/>
<dbReference type="InterPro" id="IPR036179">
    <property type="entry name" value="Ig-like_dom_sf"/>
</dbReference>
<feature type="compositionally biased region" description="Low complexity" evidence="1">
    <location>
        <begin position="58"/>
        <end position="68"/>
    </location>
</feature>
<reference evidence="5" key="1">
    <citation type="submission" date="2025-08" db="UniProtKB">
        <authorList>
            <consortium name="RefSeq"/>
        </authorList>
    </citation>
    <scope>IDENTIFICATION</scope>
</reference>
<feature type="transmembrane region" description="Helical" evidence="2">
    <location>
        <begin position="239"/>
        <end position="259"/>
    </location>
</feature>
<feature type="region of interest" description="Disordered" evidence="1">
    <location>
        <begin position="42"/>
        <end position="85"/>
    </location>
</feature>
<evidence type="ECO:0000313" key="4">
    <source>
        <dbReference type="Proteomes" id="UP000189705"/>
    </source>
</evidence>
<dbReference type="InterPro" id="IPR007110">
    <property type="entry name" value="Ig-like_dom"/>
</dbReference>
<dbReference type="PROSITE" id="PS50835">
    <property type="entry name" value="IG_LIKE"/>
    <property type="match status" value="1"/>
</dbReference>
<sequence length="315" mass="32957">MDANTPHSHFPPRLALTSAAGSSLLGPGAGGLAPGLKEIPEETSVRPGEAGGGTVLRGGAFAFPSPARARPPHRGGPGQLARPPCWPPATPQHPWASPSCDCCPSSLGHLRGSYQDLILYWTRLDSAGGKSSVYIHYQGKVDTRFTDPTYVTRSSLVGDPDKGDASLRLGPLSPADRGTYQCRVKHAHGTGMAETQLHVLNSSRLDTPWTLQVDPSGLADVTAPPRTRPWLDANANSTWVWAAGLGGGAVVVLGALWGWHRRRMHGGISVPAPPDLLPPTHAPAPLMPPTAPSIPGALGCQVSPIPQASPPLNWA</sequence>
<keyword evidence="2" id="KW-0472">Membrane</keyword>
<gene>
    <name evidence="5" type="primary">LOC102378584</name>
</gene>
<feature type="domain" description="Ig-like" evidence="3">
    <location>
        <begin position="102"/>
        <end position="198"/>
    </location>
</feature>
<dbReference type="Pfam" id="PF07686">
    <property type="entry name" value="V-set"/>
    <property type="match status" value="1"/>
</dbReference>
<accession>A0A3Q0FTS9</accession>
<organism evidence="4 5">
    <name type="scientific">Alligator sinensis</name>
    <name type="common">Chinese alligator</name>
    <dbReference type="NCBI Taxonomy" id="38654"/>
    <lineage>
        <taxon>Eukaryota</taxon>
        <taxon>Metazoa</taxon>
        <taxon>Chordata</taxon>
        <taxon>Craniata</taxon>
        <taxon>Vertebrata</taxon>
        <taxon>Euteleostomi</taxon>
        <taxon>Archelosauria</taxon>
        <taxon>Archosauria</taxon>
        <taxon>Crocodylia</taxon>
        <taxon>Alligatoridae</taxon>
        <taxon>Alligatorinae</taxon>
        <taxon>Alligator</taxon>
    </lineage>
</organism>
<dbReference type="SUPFAM" id="SSF48726">
    <property type="entry name" value="Immunoglobulin"/>
    <property type="match status" value="1"/>
</dbReference>
<proteinExistence type="predicted"/>